<comment type="caution">
    <text evidence="2">The sequence shown here is derived from an EMBL/GenBank/DDBJ whole genome shotgun (WGS) entry which is preliminary data.</text>
</comment>
<evidence type="ECO:0008006" key="4">
    <source>
        <dbReference type="Google" id="ProtNLM"/>
    </source>
</evidence>
<gene>
    <name evidence="2" type="ORF">NQ314_004295</name>
</gene>
<reference evidence="2" key="1">
    <citation type="journal article" date="2023" name="Insect Mol. Biol.">
        <title>Genome sequencing provides insights into the evolution of gene families encoding plant cell wall-degrading enzymes in longhorned beetles.</title>
        <authorList>
            <person name="Shin N.R."/>
            <person name="Okamura Y."/>
            <person name="Kirsch R."/>
            <person name="Pauchet Y."/>
        </authorList>
    </citation>
    <scope>NUCLEOTIDE SEQUENCE</scope>
    <source>
        <strain evidence="2">RBIC_L_NR</strain>
    </source>
</reference>
<dbReference type="Proteomes" id="UP001162156">
    <property type="component" value="Unassembled WGS sequence"/>
</dbReference>
<feature type="region of interest" description="Disordered" evidence="1">
    <location>
        <begin position="136"/>
        <end position="168"/>
    </location>
</feature>
<feature type="compositionally biased region" description="Acidic residues" evidence="1">
    <location>
        <begin position="141"/>
        <end position="155"/>
    </location>
</feature>
<dbReference type="PANTHER" id="PTHR33939">
    <property type="entry name" value="PROTEIN CBG22215"/>
    <property type="match status" value="1"/>
</dbReference>
<dbReference type="InterPro" id="IPR036397">
    <property type="entry name" value="RNaseH_sf"/>
</dbReference>
<dbReference type="AlphaFoldDB" id="A0AAV8ZLK3"/>
<organism evidence="2 3">
    <name type="scientific">Rhamnusium bicolor</name>
    <dbReference type="NCBI Taxonomy" id="1586634"/>
    <lineage>
        <taxon>Eukaryota</taxon>
        <taxon>Metazoa</taxon>
        <taxon>Ecdysozoa</taxon>
        <taxon>Arthropoda</taxon>
        <taxon>Hexapoda</taxon>
        <taxon>Insecta</taxon>
        <taxon>Pterygota</taxon>
        <taxon>Neoptera</taxon>
        <taxon>Endopterygota</taxon>
        <taxon>Coleoptera</taxon>
        <taxon>Polyphaga</taxon>
        <taxon>Cucujiformia</taxon>
        <taxon>Chrysomeloidea</taxon>
        <taxon>Cerambycidae</taxon>
        <taxon>Lepturinae</taxon>
        <taxon>Rhagiini</taxon>
        <taxon>Rhamnusium</taxon>
    </lineage>
</organism>
<feature type="non-terminal residue" evidence="2">
    <location>
        <position position="1"/>
    </location>
</feature>
<dbReference type="PANTHER" id="PTHR33939:SF1">
    <property type="entry name" value="DUF4371 DOMAIN-CONTAINING PROTEIN"/>
    <property type="match status" value="1"/>
</dbReference>
<evidence type="ECO:0000313" key="3">
    <source>
        <dbReference type="Proteomes" id="UP001162156"/>
    </source>
</evidence>
<dbReference type="GO" id="GO:0003676">
    <property type="term" value="F:nucleic acid binding"/>
    <property type="evidence" value="ECO:0007669"/>
    <property type="project" value="InterPro"/>
</dbReference>
<sequence>ILERTTKKKNRPIIYADEIYLHSTHTAPKGWTNNLSKSFSKPIRKGHRLIILHAGSKGGFIPNGLLIFKSGLKSGDYHDEMNSINFKRWLESQLIPNLPPKSVLVLDNTSYHNVEIEYMKKEHLLDEVSDSNLRFTVTDSSNEENFEDDEEEEDEFHGIKPLEVSDSN</sequence>
<protein>
    <recommendedName>
        <fullName evidence="4">Tc1-like transposase DDE domain-containing protein</fullName>
    </recommendedName>
</protein>
<accession>A0AAV8ZLK3</accession>
<dbReference type="Gene3D" id="3.30.420.10">
    <property type="entry name" value="Ribonuclease H-like superfamily/Ribonuclease H"/>
    <property type="match status" value="1"/>
</dbReference>
<evidence type="ECO:0000313" key="2">
    <source>
        <dbReference type="EMBL" id="KAJ8965225.1"/>
    </source>
</evidence>
<name>A0AAV8ZLK3_9CUCU</name>
<keyword evidence="3" id="KW-1185">Reference proteome</keyword>
<proteinExistence type="predicted"/>
<dbReference type="EMBL" id="JANEYF010001271">
    <property type="protein sequence ID" value="KAJ8965225.1"/>
    <property type="molecule type" value="Genomic_DNA"/>
</dbReference>
<evidence type="ECO:0000256" key="1">
    <source>
        <dbReference type="SAM" id="MobiDB-lite"/>
    </source>
</evidence>